<proteinExistence type="inferred from homology"/>
<evidence type="ECO:0000313" key="12">
    <source>
        <dbReference type="Proteomes" id="UP001149813"/>
    </source>
</evidence>
<dbReference type="AlphaFoldDB" id="A0A9W7Y6B8"/>
<feature type="domain" description="Metaxin glutathione S-transferase" evidence="10">
    <location>
        <begin position="214"/>
        <end position="278"/>
    </location>
</feature>
<dbReference type="Pfam" id="PF17171">
    <property type="entry name" value="GST_C_6"/>
    <property type="match status" value="1"/>
</dbReference>
<dbReference type="InterPro" id="IPR019564">
    <property type="entry name" value="Sam37/metaxin_N"/>
</dbReference>
<organism evidence="11 12">
    <name type="scientific">Coemansia erecta</name>
    <dbReference type="NCBI Taxonomy" id="147472"/>
    <lineage>
        <taxon>Eukaryota</taxon>
        <taxon>Fungi</taxon>
        <taxon>Fungi incertae sedis</taxon>
        <taxon>Zoopagomycota</taxon>
        <taxon>Kickxellomycotina</taxon>
        <taxon>Kickxellomycetes</taxon>
        <taxon>Kickxellales</taxon>
        <taxon>Kickxellaceae</taxon>
        <taxon>Coemansia</taxon>
    </lineage>
</organism>
<reference evidence="11" key="1">
    <citation type="submission" date="2022-07" db="EMBL/GenBank/DDBJ databases">
        <title>Phylogenomic reconstructions and comparative analyses of Kickxellomycotina fungi.</title>
        <authorList>
            <person name="Reynolds N.K."/>
            <person name="Stajich J.E."/>
            <person name="Barry K."/>
            <person name="Grigoriev I.V."/>
            <person name="Crous P."/>
            <person name="Smith M.E."/>
        </authorList>
    </citation>
    <scope>NUCLEOTIDE SEQUENCE</scope>
    <source>
        <strain evidence="11">NBRC 32514</strain>
    </source>
</reference>
<keyword evidence="5" id="KW-0653">Protein transport</keyword>
<dbReference type="PANTHER" id="PTHR12289">
    <property type="entry name" value="METAXIN RELATED"/>
    <property type="match status" value="1"/>
</dbReference>
<sequence length="357" mass="39717">MYSLYAWGSPFEELGIYSFDPACVSVQAYMQLCKVEWKLHRTSNTAISPNSCLPALVYNNTLVESGFWRIVQFLRSEGYDLNSKLDSQQLSQSTAYISLIQDCLVDALLFSWYLVSENFADTIRPRMAKTFGFPLSLLVPTQIKDYAEERLRYKGITSDVETTDGKSESAEAGPSGTDSRLQSLKSKIPRIYLLAKEGFRRHADKSSHPVYVQASSCLDLLSKKLGDKSYFFGDTPSALDAVAYGYLSLIIRPDLPQNTLKDIIGKNYPNLVALCDRIHSQLEEPVFAEDESWVQGIVSAVRHSVADALPLSFLTHKSAKDEPGDPELGEKARSVAGALFVFFGYIVYNGVFSTSGK</sequence>
<keyword evidence="3" id="KW-0813">Transport</keyword>
<name>A0A9W7Y6B8_9FUNG</name>
<accession>A0A9W7Y6B8</accession>
<evidence type="ECO:0000313" key="11">
    <source>
        <dbReference type="EMBL" id="KAJ1724998.1"/>
    </source>
</evidence>
<evidence type="ECO:0000256" key="1">
    <source>
        <dbReference type="ARBA" id="ARBA00004294"/>
    </source>
</evidence>
<dbReference type="Proteomes" id="UP001149813">
    <property type="component" value="Unassembled WGS sequence"/>
</dbReference>
<dbReference type="InterPro" id="IPR050931">
    <property type="entry name" value="Mito_Protein_Transport_Metaxin"/>
</dbReference>
<evidence type="ECO:0000259" key="10">
    <source>
        <dbReference type="Pfam" id="PF17171"/>
    </source>
</evidence>
<dbReference type="OrthoDB" id="5835136at2759"/>
<evidence type="ECO:0008006" key="13">
    <source>
        <dbReference type="Google" id="ProtNLM"/>
    </source>
</evidence>
<protein>
    <recommendedName>
        <fullName evidence="13">Mitochondrial outer membrane transport complex Sam37/metaxin N-terminal domain-containing protein</fullName>
    </recommendedName>
</protein>
<dbReference type="InterPro" id="IPR036282">
    <property type="entry name" value="Glutathione-S-Trfase_C_sf"/>
</dbReference>
<evidence type="ECO:0000256" key="7">
    <source>
        <dbReference type="ARBA" id="ARBA00023136"/>
    </source>
</evidence>
<evidence type="ECO:0000256" key="3">
    <source>
        <dbReference type="ARBA" id="ARBA00022448"/>
    </source>
</evidence>
<keyword evidence="7" id="KW-0472">Membrane</keyword>
<keyword evidence="6" id="KW-0496">Mitochondrion</keyword>
<dbReference type="Pfam" id="PF10568">
    <property type="entry name" value="Tom37"/>
    <property type="match status" value="1"/>
</dbReference>
<evidence type="ECO:0000256" key="4">
    <source>
        <dbReference type="ARBA" id="ARBA00022787"/>
    </source>
</evidence>
<keyword evidence="12" id="KW-1185">Reference proteome</keyword>
<feature type="region of interest" description="Disordered" evidence="8">
    <location>
        <begin position="161"/>
        <end position="181"/>
    </location>
</feature>
<evidence type="ECO:0000259" key="9">
    <source>
        <dbReference type="Pfam" id="PF10568"/>
    </source>
</evidence>
<gene>
    <name evidence="11" type="ORF">LPJ53_000787</name>
</gene>
<dbReference type="GO" id="GO:0007005">
    <property type="term" value="P:mitochondrion organization"/>
    <property type="evidence" value="ECO:0007669"/>
    <property type="project" value="TreeGrafter"/>
</dbReference>
<keyword evidence="4" id="KW-1000">Mitochondrion outer membrane</keyword>
<dbReference type="Gene3D" id="1.20.1050.10">
    <property type="match status" value="1"/>
</dbReference>
<comment type="subcellular location">
    <subcellularLocation>
        <location evidence="1">Mitochondrion outer membrane</location>
    </subcellularLocation>
</comment>
<comment type="similarity">
    <text evidence="2">Belongs to the metaxin family.</text>
</comment>
<dbReference type="PANTHER" id="PTHR12289:SF41">
    <property type="entry name" value="FAILED AXON CONNECTIONS-RELATED"/>
    <property type="match status" value="1"/>
</dbReference>
<dbReference type="SUPFAM" id="SSF47616">
    <property type="entry name" value="GST C-terminal domain-like"/>
    <property type="match status" value="1"/>
</dbReference>
<evidence type="ECO:0000256" key="2">
    <source>
        <dbReference type="ARBA" id="ARBA00009170"/>
    </source>
</evidence>
<evidence type="ECO:0000256" key="8">
    <source>
        <dbReference type="SAM" id="MobiDB-lite"/>
    </source>
</evidence>
<evidence type="ECO:0000256" key="5">
    <source>
        <dbReference type="ARBA" id="ARBA00022927"/>
    </source>
</evidence>
<dbReference type="InterPro" id="IPR033468">
    <property type="entry name" value="Metaxin_GST"/>
</dbReference>
<evidence type="ECO:0000256" key="6">
    <source>
        <dbReference type="ARBA" id="ARBA00023128"/>
    </source>
</evidence>
<comment type="caution">
    <text evidence="11">The sequence shown here is derived from an EMBL/GenBank/DDBJ whole genome shotgun (WGS) entry which is preliminary data.</text>
</comment>
<dbReference type="GO" id="GO:0001401">
    <property type="term" value="C:SAM complex"/>
    <property type="evidence" value="ECO:0007669"/>
    <property type="project" value="InterPro"/>
</dbReference>
<feature type="domain" description="Mitochondrial outer membrane transport complex Sam37/metaxin N-terminal" evidence="9">
    <location>
        <begin position="23"/>
        <end position="143"/>
    </location>
</feature>
<dbReference type="GO" id="GO:0015031">
    <property type="term" value="P:protein transport"/>
    <property type="evidence" value="ECO:0007669"/>
    <property type="project" value="UniProtKB-KW"/>
</dbReference>
<dbReference type="EMBL" id="JANBOJ010000015">
    <property type="protein sequence ID" value="KAJ1724998.1"/>
    <property type="molecule type" value="Genomic_DNA"/>
</dbReference>